<keyword evidence="2" id="KW-0472">Membrane</keyword>
<feature type="non-terminal residue" evidence="3">
    <location>
        <position position="1"/>
    </location>
</feature>
<accession>A0ABN9XMU9</accession>
<keyword evidence="2" id="KW-1133">Transmembrane helix</keyword>
<evidence type="ECO:0000313" key="3">
    <source>
        <dbReference type="EMBL" id="CAK0901095.1"/>
    </source>
</evidence>
<sequence>PFWLRTMRIEGWMSALVSFVPWSCVVFFAIGLTTAACIIGTQPFGDGNALWVVRADRGRATIDTAGNAGAPWPRAQEPPLPEGASSASGGATQRLDLASQHRPHERTMASTTVWLWQATEVATISPAKITMFRPLFFSLRSSLEAAGATVVEKFGEDRAWHSTEVRPVAQNRARRAMVVVTTYQWTSCMGMKELADLGVFVVAYQTEPFTGVRSKKPDNKPDVRFVAQFMCGCKAREVWDYSRANLAQFSKDGLVLDSLSVGSDVVARWVPPGYTALLEGSADLWSKTRKDDKLAFLGKLKSRPDGVLNSLHQTPFWKGRVHEEGNVWNIQNLGRFVSEYPMQLILHKNQMCCPSDNVLETFRLAQLLPNKACVISAAVHPLDADGWGGIVHFFGNMSEAEAVVSGLRKDVRACQRRSYALYKARFDSSKILAESGFLDMWNGGAH</sequence>
<name>A0ABN9XMU9_9DINO</name>
<gene>
    <name evidence="3" type="ORF">PCOR1329_LOCUS78174</name>
</gene>
<dbReference type="EMBL" id="CAUYUJ010020882">
    <property type="protein sequence ID" value="CAK0901095.1"/>
    <property type="molecule type" value="Genomic_DNA"/>
</dbReference>
<reference evidence="3" key="1">
    <citation type="submission" date="2023-10" db="EMBL/GenBank/DDBJ databases">
        <authorList>
            <person name="Chen Y."/>
            <person name="Shah S."/>
            <person name="Dougan E. K."/>
            <person name="Thang M."/>
            <person name="Chan C."/>
        </authorList>
    </citation>
    <scope>NUCLEOTIDE SEQUENCE [LARGE SCALE GENOMIC DNA]</scope>
</reference>
<evidence type="ECO:0000256" key="2">
    <source>
        <dbReference type="SAM" id="Phobius"/>
    </source>
</evidence>
<evidence type="ECO:0000256" key="1">
    <source>
        <dbReference type="SAM" id="MobiDB-lite"/>
    </source>
</evidence>
<feature type="transmembrane region" description="Helical" evidence="2">
    <location>
        <begin position="12"/>
        <end position="32"/>
    </location>
</feature>
<keyword evidence="4" id="KW-1185">Reference proteome</keyword>
<keyword evidence="2" id="KW-0812">Transmembrane</keyword>
<comment type="caution">
    <text evidence="3">The sequence shown here is derived from an EMBL/GenBank/DDBJ whole genome shotgun (WGS) entry which is preliminary data.</text>
</comment>
<proteinExistence type="predicted"/>
<evidence type="ECO:0000313" key="4">
    <source>
        <dbReference type="Proteomes" id="UP001189429"/>
    </source>
</evidence>
<organism evidence="3 4">
    <name type="scientific">Prorocentrum cordatum</name>
    <dbReference type="NCBI Taxonomy" id="2364126"/>
    <lineage>
        <taxon>Eukaryota</taxon>
        <taxon>Sar</taxon>
        <taxon>Alveolata</taxon>
        <taxon>Dinophyceae</taxon>
        <taxon>Prorocentrales</taxon>
        <taxon>Prorocentraceae</taxon>
        <taxon>Prorocentrum</taxon>
    </lineage>
</organism>
<dbReference type="Proteomes" id="UP001189429">
    <property type="component" value="Unassembled WGS sequence"/>
</dbReference>
<feature type="region of interest" description="Disordered" evidence="1">
    <location>
        <begin position="64"/>
        <end position="91"/>
    </location>
</feature>
<protein>
    <submittedName>
        <fullName evidence="3">Uncharacterized protein</fullName>
    </submittedName>
</protein>